<gene>
    <name evidence="1" type="ORF">JI435_415110</name>
</gene>
<dbReference type="EMBL" id="CP069032">
    <property type="protein sequence ID" value="QRD00352.1"/>
    <property type="molecule type" value="Genomic_DNA"/>
</dbReference>
<name>A0A7U2I598_PHANO</name>
<evidence type="ECO:0000313" key="1">
    <source>
        <dbReference type="EMBL" id="QRD00352.1"/>
    </source>
</evidence>
<protein>
    <submittedName>
        <fullName evidence="1">Uncharacterized protein</fullName>
    </submittedName>
</protein>
<evidence type="ECO:0000313" key="2">
    <source>
        <dbReference type="Proteomes" id="UP000663193"/>
    </source>
</evidence>
<proteinExistence type="predicted"/>
<sequence length="87" mass="9707">MVFCSGAIIHYCHPAAWYGATTKGRFLLCGWSLVSAVGIYHWGAISKRWCQSVFGCMRRPVYQYLYDAGMILRSQSAQGSVGFFSVV</sequence>
<reference evidence="2" key="1">
    <citation type="journal article" date="2021" name="BMC Genomics">
        <title>Chromosome-level genome assembly and manually-curated proteome of model necrotroph Parastagonospora nodorum Sn15 reveals a genome-wide trove of candidate effector homologs, and redundancy of virulence-related functions within an accessory chromosome.</title>
        <authorList>
            <person name="Bertazzoni S."/>
            <person name="Jones D.A.B."/>
            <person name="Phan H.T."/>
            <person name="Tan K.-C."/>
            <person name="Hane J.K."/>
        </authorList>
    </citation>
    <scope>NUCLEOTIDE SEQUENCE [LARGE SCALE GENOMIC DNA]</scope>
    <source>
        <strain evidence="2">SN15 / ATCC MYA-4574 / FGSC 10173)</strain>
    </source>
</reference>
<dbReference type="VEuPathDB" id="FungiDB:JI435_415110"/>
<dbReference type="Proteomes" id="UP000663193">
    <property type="component" value="Chromosome 10"/>
</dbReference>
<accession>A0A7U2I598</accession>
<dbReference type="AlphaFoldDB" id="A0A7U2I598"/>
<keyword evidence="2" id="KW-1185">Reference proteome</keyword>
<organism evidence="1 2">
    <name type="scientific">Phaeosphaeria nodorum (strain SN15 / ATCC MYA-4574 / FGSC 10173)</name>
    <name type="common">Glume blotch fungus</name>
    <name type="synonym">Parastagonospora nodorum</name>
    <dbReference type="NCBI Taxonomy" id="321614"/>
    <lineage>
        <taxon>Eukaryota</taxon>
        <taxon>Fungi</taxon>
        <taxon>Dikarya</taxon>
        <taxon>Ascomycota</taxon>
        <taxon>Pezizomycotina</taxon>
        <taxon>Dothideomycetes</taxon>
        <taxon>Pleosporomycetidae</taxon>
        <taxon>Pleosporales</taxon>
        <taxon>Pleosporineae</taxon>
        <taxon>Phaeosphaeriaceae</taxon>
        <taxon>Parastagonospora</taxon>
    </lineage>
</organism>